<comment type="catalytic activity">
    <reaction evidence="28">
        <text>L,L-cystathionine + H2O = L-homocysteine + pyruvate + NH4(+)</text>
        <dbReference type="Rhea" id="RHEA:13965"/>
        <dbReference type="ChEBI" id="CHEBI:15361"/>
        <dbReference type="ChEBI" id="CHEBI:15377"/>
        <dbReference type="ChEBI" id="CHEBI:28938"/>
        <dbReference type="ChEBI" id="CHEBI:58161"/>
        <dbReference type="ChEBI" id="CHEBI:58199"/>
    </reaction>
</comment>
<evidence type="ECO:0000256" key="9">
    <source>
        <dbReference type="ARBA" id="ARBA00022605"/>
    </source>
</evidence>
<dbReference type="EC" id="2.7.1.36" evidence="5"/>
<dbReference type="InterPro" id="IPR013750">
    <property type="entry name" value="GHMP_kinase_C_dom"/>
</dbReference>
<dbReference type="GO" id="GO:0004496">
    <property type="term" value="F:mevalonate kinase activity"/>
    <property type="evidence" value="ECO:0007669"/>
    <property type="project" value="UniProtKB-EC"/>
</dbReference>
<dbReference type="EC" id="4.4.1.13" evidence="6"/>
<evidence type="ECO:0000256" key="5">
    <source>
        <dbReference type="ARBA" id="ARBA00012103"/>
    </source>
</evidence>
<dbReference type="InterPro" id="IPR006204">
    <property type="entry name" value="GHMP_kinase_N_dom"/>
</dbReference>
<dbReference type="Pfam" id="PF08544">
    <property type="entry name" value="GHMP_kinases_C"/>
    <property type="match status" value="1"/>
</dbReference>
<evidence type="ECO:0000259" key="32">
    <source>
        <dbReference type="Pfam" id="PF00288"/>
    </source>
</evidence>
<dbReference type="Pfam" id="PF01053">
    <property type="entry name" value="Cys_Met_Meta_PP"/>
    <property type="match status" value="1"/>
</dbReference>
<keyword evidence="19" id="KW-0443">Lipid metabolism</keyword>
<evidence type="ECO:0000256" key="11">
    <source>
        <dbReference type="ARBA" id="ARBA00022723"/>
    </source>
</evidence>
<evidence type="ECO:0000256" key="24">
    <source>
        <dbReference type="ARBA" id="ARBA00029310"/>
    </source>
</evidence>
<dbReference type="FunFam" id="3.30.70.890:FF:000003">
    <property type="entry name" value="Mevalonate kinase"/>
    <property type="match status" value="1"/>
</dbReference>
<keyword evidence="8" id="KW-0444">Lipid biosynthesis</keyword>
<accession>A0A166UMI1</accession>
<organism evidence="34 35">
    <name type="scientific">Athelia psychrophila</name>
    <dbReference type="NCBI Taxonomy" id="1759441"/>
    <lineage>
        <taxon>Eukaryota</taxon>
        <taxon>Fungi</taxon>
        <taxon>Dikarya</taxon>
        <taxon>Basidiomycota</taxon>
        <taxon>Agaricomycotina</taxon>
        <taxon>Agaricomycetes</taxon>
        <taxon>Agaricomycetidae</taxon>
        <taxon>Atheliales</taxon>
        <taxon>Atheliaceae</taxon>
        <taxon>Athelia</taxon>
    </lineage>
</organism>
<evidence type="ECO:0000256" key="25">
    <source>
        <dbReference type="ARBA" id="ARBA00029438"/>
    </source>
</evidence>
<evidence type="ECO:0000256" key="2">
    <source>
        <dbReference type="ARBA" id="ARBA00004496"/>
    </source>
</evidence>
<evidence type="ECO:0000256" key="31">
    <source>
        <dbReference type="SAM" id="MobiDB-lite"/>
    </source>
</evidence>
<evidence type="ECO:0000256" key="12">
    <source>
        <dbReference type="ARBA" id="ARBA00022741"/>
    </source>
</evidence>
<gene>
    <name evidence="34" type="ORF">FIBSPDRAFT_775939</name>
</gene>
<dbReference type="Proteomes" id="UP000076532">
    <property type="component" value="Unassembled WGS sequence"/>
</dbReference>
<keyword evidence="22" id="KW-0753">Steroid metabolism</keyword>
<dbReference type="GO" id="GO:0016126">
    <property type="term" value="P:sterol biosynthetic process"/>
    <property type="evidence" value="ECO:0007669"/>
    <property type="project" value="UniProtKB-KW"/>
</dbReference>
<keyword evidence="13" id="KW-0418">Kinase</keyword>
<evidence type="ECO:0000256" key="16">
    <source>
        <dbReference type="ARBA" id="ARBA00022898"/>
    </source>
</evidence>
<dbReference type="InterPro" id="IPR014721">
    <property type="entry name" value="Ribsml_uS5_D2-typ_fold_subgr"/>
</dbReference>
<keyword evidence="12" id="KW-0547">Nucleotide-binding</keyword>
<keyword evidence="15" id="KW-0460">Magnesium</keyword>
<evidence type="ECO:0000256" key="19">
    <source>
        <dbReference type="ARBA" id="ARBA00023098"/>
    </source>
</evidence>
<evidence type="ECO:0000256" key="20">
    <source>
        <dbReference type="ARBA" id="ARBA00023166"/>
    </source>
</evidence>
<keyword evidence="14" id="KW-0067">ATP-binding</keyword>
<dbReference type="NCBIfam" id="TIGR01329">
    <property type="entry name" value="cysta_beta_ly_E"/>
    <property type="match status" value="1"/>
</dbReference>
<evidence type="ECO:0000259" key="33">
    <source>
        <dbReference type="Pfam" id="PF08544"/>
    </source>
</evidence>
<dbReference type="GO" id="GO:0071266">
    <property type="term" value="P:'de novo' L-methionine biosynthetic process"/>
    <property type="evidence" value="ECO:0007669"/>
    <property type="project" value="InterPro"/>
</dbReference>
<dbReference type="PANTHER" id="PTHR11808:SF50">
    <property type="entry name" value="CYSTATHIONINE BETA-LYASE"/>
    <property type="match status" value="1"/>
</dbReference>
<dbReference type="PROSITE" id="PS00627">
    <property type="entry name" value="GHMP_KINASES_ATP"/>
    <property type="match status" value="1"/>
</dbReference>
<dbReference type="PRINTS" id="PR00959">
    <property type="entry name" value="MEVGALKINASE"/>
</dbReference>
<comment type="subcellular location">
    <subcellularLocation>
        <location evidence="2">Cytoplasm</location>
    </subcellularLocation>
</comment>
<evidence type="ECO:0000313" key="35">
    <source>
        <dbReference type="Proteomes" id="UP000076532"/>
    </source>
</evidence>
<evidence type="ECO:0000256" key="15">
    <source>
        <dbReference type="ARBA" id="ARBA00022842"/>
    </source>
</evidence>
<comment type="cofactor">
    <cofactor evidence="1">
        <name>pyridoxal 5'-phosphate</name>
        <dbReference type="ChEBI" id="CHEBI:597326"/>
    </cofactor>
</comment>
<dbReference type="InterPro" id="IPR015422">
    <property type="entry name" value="PyrdxlP-dep_Trfase_small"/>
</dbReference>
<evidence type="ECO:0000256" key="21">
    <source>
        <dbReference type="ARBA" id="ARBA00023167"/>
    </source>
</evidence>
<dbReference type="FunFam" id="3.90.1150.10:FF:000013">
    <property type="entry name" value="Cystathionine beta-lyase"/>
    <property type="match status" value="1"/>
</dbReference>
<evidence type="ECO:0000256" key="7">
    <source>
        <dbReference type="ARBA" id="ARBA00022490"/>
    </source>
</evidence>
<dbReference type="SUPFAM" id="SSF53383">
    <property type="entry name" value="PLP-dependent transferases"/>
    <property type="match status" value="1"/>
</dbReference>
<dbReference type="GO" id="GO:0030170">
    <property type="term" value="F:pyridoxal phosphate binding"/>
    <property type="evidence" value="ECO:0007669"/>
    <property type="project" value="InterPro"/>
</dbReference>
<dbReference type="InterPro" id="IPR020568">
    <property type="entry name" value="Ribosomal_Su5_D2-typ_SF"/>
</dbReference>
<dbReference type="Gene3D" id="3.90.1150.10">
    <property type="entry name" value="Aspartate Aminotransferase, domain 1"/>
    <property type="match status" value="1"/>
</dbReference>
<dbReference type="CDD" id="cd00614">
    <property type="entry name" value="CGS_like"/>
    <property type="match status" value="1"/>
</dbReference>
<dbReference type="Gene3D" id="3.40.640.10">
    <property type="entry name" value="Type I PLP-dependent aspartate aminotransferase-like (Major domain)"/>
    <property type="match status" value="1"/>
</dbReference>
<dbReference type="InterPro" id="IPR006238">
    <property type="entry name" value="Cys_b_lyase_euk"/>
</dbReference>
<keyword evidence="20" id="KW-1207">Sterol metabolism</keyword>
<dbReference type="Gene3D" id="3.30.230.10">
    <property type="match status" value="1"/>
</dbReference>
<evidence type="ECO:0000256" key="3">
    <source>
        <dbReference type="ARBA" id="ARBA00006495"/>
    </source>
</evidence>
<evidence type="ECO:0000256" key="29">
    <source>
        <dbReference type="ARBA" id="ARBA00047625"/>
    </source>
</evidence>
<dbReference type="EMBL" id="KV417488">
    <property type="protein sequence ID" value="KZP31837.1"/>
    <property type="molecule type" value="Genomic_DNA"/>
</dbReference>
<dbReference type="PANTHER" id="PTHR11808">
    <property type="entry name" value="TRANS-SULFURATION ENZYME FAMILY MEMBER"/>
    <property type="match status" value="1"/>
</dbReference>
<feature type="region of interest" description="Disordered" evidence="31">
    <location>
        <begin position="860"/>
        <end position="889"/>
    </location>
</feature>
<dbReference type="InterPro" id="IPR006205">
    <property type="entry name" value="Mev_gal_kin"/>
</dbReference>
<dbReference type="GO" id="GO:0047804">
    <property type="term" value="F:cysteine-S-conjugate beta-lyase activity"/>
    <property type="evidence" value="ECO:0007669"/>
    <property type="project" value="UniProtKB-EC"/>
</dbReference>
<keyword evidence="9" id="KW-0028">Amino-acid biosynthesis</keyword>
<dbReference type="GO" id="GO:0005524">
    <property type="term" value="F:ATP binding"/>
    <property type="evidence" value="ECO:0007669"/>
    <property type="project" value="UniProtKB-KW"/>
</dbReference>
<dbReference type="GO" id="GO:0019346">
    <property type="term" value="P:transsulfuration"/>
    <property type="evidence" value="ECO:0007669"/>
    <property type="project" value="InterPro"/>
</dbReference>
<dbReference type="SUPFAM" id="SSF55060">
    <property type="entry name" value="GHMP Kinase, C-terminal domain"/>
    <property type="match status" value="1"/>
</dbReference>
<keyword evidence="11" id="KW-0479">Metal-binding</keyword>
<evidence type="ECO:0000256" key="8">
    <source>
        <dbReference type="ARBA" id="ARBA00022516"/>
    </source>
</evidence>
<keyword evidence="35" id="KW-1185">Reference proteome</keyword>
<reference evidence="34 35" key="1">
    <citation type="journal article" date="2016" name="Mol. Biol. Evol.">
        <title>Comparative Genomics of Early-Diverging Mushroom-Forming Fungi Provides Insights into the Origins of Lignocellulose Decay Capabilities.</title>
        <authorList>
            <person name="Nagy L.G."/>
            <person name="Riley R."/>
            <person name="Tritt A."/>
            <person name="Adam C."/>
            <person name="Daum C."/>
            <person name="Floudas D."/>
            <person name="Sun H."/>
            <person name="Yadav J.S."/>
            <person name="Pangilinan J."/>
            <person name="Larsson K.H."/>
            <person name="Matsuura K."/>
            <person name="Barry K."/>
            <person name="Labutti K."/>
            <person name="Kuo R."/>
            <person name="Ohm R.A."/>
            <person name="Bhattacharya S.S."/>
            <person name="Shirouzu T."/>
            <person name="Yoshinaga Y."/>
            <person name="Martin F.M."/>
            <person name="Grigoriev I.V."/>
            <person name="Hibbett D.S."/>
        </authorList>
    </citation>
    <scope>NUCLEOTIDE SEQUENCE [LARGE SCALE GENOMIC DNA]</scope>
    <source>
        <strain evidence="34 35">CBS 109695</strain>
    </source>
</reference>
<evidence type="ECO:0000256" key="22">
    <source>
        <dbReference type="ARBA" id="ARBA00023221"/>
    </source>
</evidence>
<dbReference type="InterPro" id="IPR015424">
    <property type="entry name" value="PyrdxlP-dep_Trfase"/>
</dbReference>
<evidence type="ECO:0000256" key="1">
    <source>
        <dbReference type="ARBA" id="ARBA00001933"/>
    </source>
</evidence>
<evidence type="ECO:0000256" key="27">
    <source>
        <dbReference type="ARBA" id="ARBA00047213"/>
    </source>
</evidence>
<dbReference type="PROSITE" id="PS00868">
    <property type="entry name" value="CYS_MET_METAB_PP"/>
    <property type="match status" value="1"/>
</dbReference>
<comment type="pathway">
    <text evidence="26">Amino-acid biosynthesis; L-methionine biosynthesis via de novo pathway; L-homocysteine from L-cystathionine: step 1/1.</text>
</comment>
<dbReference type="STRING" id="436010.A0A166UMI1"/>
<keyword evidence="23" id="KW-0456">Lyase</keyword>
<dbReference type="GO" id="GO:0005737">
    <property type="term" value="C:cytoplasm"/>
    <property type="evidence" value="ECO:0007669"/>
    <property type="project" value="UniProtKB-SubCell"/>
</dbReference>
<evidence type="ECO:0000256" key="4">
    <source>
        <dbReference type="ARBA" id="ARBA00009077"/>
    </source>
</evidence>
<comment type="pathway">
    <text evidence="25">Isoprenoid biosynthesis; isopentenyl diphosphate biosynthesis via mevalonate pathway; isopentenyl diphosphate from (R)-mevalonate: step 1/3.</text>
</comment>
<evidence type="ECO:0000313" key="34">
    <source>
        <dbReference type="EMBL" id="KZP31837.1"/>
    </source>
</evidence>
<dbReference type="NCBIfam" id="TIGR00549">
    <property type="entry name" value="mevalon_kin"/>
    <property type="match status" value="1"/>
</dbReference>
<sequence>MAPTIDSSKFAIHDLPTPEPDSPLRPRQPYRFSTLCATVENPSQKDQYGSSSVPIYQTATFKGISGEYDYSRSGNPTRSHLEHHIAKISSAQHAFTVSSGMAALDVILRVLKPGDEVIAGDDLYGGTNRLLTYLKTHGGVTIHHVNTTDPKSLHQYIKPGKTAMVLLETPTNPLLKIVDIATISADVKERAPDAIIVVDNTMMSPYLQRPLEHGADVVYDSATKYLSGHHDLMAGVITCNRDDLAKQMAFVINSVGNALTPFDSFLLLRGIKTLAIRMDRQQSSAMRVATLLEKLGFKVHYPGLPNHPGRDVHMRIADGPGAVLSFVTGDKVMSERIVGATRLWGISVSFGAVNSLISMPCVMSHASIDPAVRAARGLPEDLIRLCVGIEDPIDLLDDLERALLEAGAITVAAGSNEERFVRAIPQEGHAISRAVEKLAFNDNASLGISQKRAQEDREWFVSAPGKVILFGEHAVVHGATAVAASVDLRCYGLTTPRHDGKLSVKFTDIDNFYHEWDLSELPWDAVTPVALGSAHPDALDEKLVAAISATAMSSVTQPKAKVAATAFLYMYMIMAHGGERPSFNFTSRSTLPIGAGLGSSASFSACAATALLLLHQRISIPPLPLPSRAAAAGDPGHVHVSHEGRRAITTGIAEEANRWAFVAEKILHGNPSGVDNSVAVFGGALAYTRPGFNKPSGMDPINGFKSLRFLLTDSKVPRDTKKLVAGVGELKNQQPELVERLLKEIQAISDEAKRCLADPELSREQLLAGLSALIEENHAHLVTLGVSHASLEAIKAKTKTAPFNLSTKLTGAGGGGCAVTLVPDDFKDETMQELKSALANDGFDTYLTSVGGSGLGILSPYGQRPLDAPPTPPADESSTVDQADGAAPEPLRASLDGKAIVELSGWADSLGRWLFV</sequence>
<keyword evidence="18" id="KW-0756">Sterol biosynthesis</keyword>
<evidence type="ECO:0000256" key="18">
    <source>
        <dbReference type="ARBA" id="ARBA00023011"/>
    </source>
</evidence>
<keyword evidence="16" id="KW-0663">Pyridoxal phosphate</keyword>
<evidence type="ECO:0000256" key="13">
    <source>
        <dbReference type="ARBA" id="ARBA00022777"/>
    </source>
</evidence>
<protein>
    <recommendedName>
        <fullName evidence="30">Cystathionine beta-lyase</fullName>
        <ecNumber evidence="5">2.7.1.36</ecNumber>
        <ecNumber evidence="6">4.4.1.13</ecNumber>
    </recommendedName>
    <alternativeName>
        <fullName evidence="27">Cysteine-S-conjugate beta-lyase</fullName>
    </alternativeName>
</protein>
<dbReference type="Gene3D" id="3.30.70.890">
    <property type="entry name" value="GHMP kinase, C-terminal domain"/>
    <property type="match status" value="1"/>
</dbReference>
<dbReference type="Pfam" id="PF00288">
    <property type="entry name" value="GHMP_kinases_N"/>
    <property type="match status" value="1"/>
</dbReference>
<evidence type="ECO:0000256" key="26">
    <source>
        <dbReference type="ARBA" id="ARBA00046315"/>
    </source>
</evidence>
<evidence type="ECO:0000256" key="6">
    <source>
        <dbReference type="ARBA" id="ARBA00012224"/>
    </source>
</evidence>
<comment type="similarity">
    <text evidence="3">Belongs to the GHMP kinase family. Mevalonate kinase subfamily.</text>
</comment>
<comment type="catalytic activity">
    <reaction evidence="24">
        <text>(R)-mevalonate + ATP = (R)-5-phosphomevalonate + ADP + H(+)</text>
        <dbReference type="Rhea" id="RHEA:17065"/>
        <dbReference type="ChEBI" id="CHEBI:15378"/>
        <dbReference type="ChEBI" id="CHEBI:30616"/>
        <dbReference type="ChEBI" id="CHEBI:36464"/>
        <dbReference type="ChEBI" id="CHEBI:58146"/>
        <dbReference type="ChEBI" id="CHEBI:456216"/>
        <dbReference type="EC" id="2.7.1.36"/>
    </reaction>
    <physiologicalReaction direction="left-to-right" evidence="24">
        <dbReference type="Rhea" id="RHEA:17066"/>
    </physiologicalReaction>
</comment>
<dbReference type="InterPro" id="IPR015421">
    <property type="entry name" value="PyrdxlP-dep_Trfase_major"/>
</dbReference>
<dbReference type="OrthoDB" id="2545919at2759"/>
<keyword evidence="7" id="KW-0963">Cytoplasm</keyword>
<dbReference type="AlphaFoldDB" id="A0A166UMI1"/>
<dbReference type="FunFam" id="3.40.640.10:FF:000009">
    <property type="entry name" value="Cystathionine gamma-synthase homolog"/>
    <property type="match status" value="1"/>
</dbReference>
<dbReference type="InterPro" id="IPR036554">
    <property type="entry name" value="GHMP_kinase_C_sf"/>
</dbReference>
<dbReference type="GO" id="GO:0046872">
    <property type="term" value="F:metal ion binding"/>
    <property type="evidence" value="ECO:0007669"/>
    <property type="project" value="UniProtKB-KW"/>
</dbReference>
<dbReference type="InterPro" id="IPR006203">
    <property type="entry name" value="GHMP_knse_ATP-bd_CS"/>
</dbReference>
<keyword evidence="21" id="KW-0486">Methionine biosynthesis</keyword>
<keyword evidence="10" id="KW-0808">Transferase</keyword>
<comment type="similarity">
    <text evidence="4">Belongs to the trans-sulfuration enzymes family.</text>
</comment>
<dbReference type="SUPFAM" id="SSF54211">
    <property type="entry name" value="Ribosomal protein S5 domain 2-like"/>
    <property type="match status" value="1"/>
</dbReference>
<feature type="domain" description="GHMP kinase C-terminal" evidence="33">
    <location>
        <begin position="767"/>
        <end position="829"/>
    </location>
</feature>
<dbReference type="InterPro" id="IPR000277">
    <property type="entry name" value="Cys/Met-Metab_PyrdxlP-dep_enz"/>
</dbReference>
<proteinExistence type="inferred from homology"/>
<evidence type="ECO:0000256" key="30">
    <source>
        <dbReference type="ARBA" id="ARBA00072331"/>
    </source>
</evidence>
<name>A0A166UMI1_9AGAM</name>
<evidence type="ECO:0000256" key="17">
    <source>
        <dbReference type="ARBA" id="ARBA00022955"/>
    </source>
</evidence>
<dbReference type="GO" id="GO:0019287">
    <property type="term" value="P:isopentenyl diphosphate biosynthetic process, mevalonate pathway"/>
    <property type="evidence" value="ECO:0007669"/>
    <property type="project" value="UniProtKB-UniPathway"/>
</dbReference>
<evidence type="ECO:0000256" key="14">
    <source>
        <dbReference type="ARBA" id="ARBA00022840"/>
    </source>
</evidence>
<feature type="domain" description="GHMP kinase N-terminal" evidence="32">
    <location>
        <begin position="576"/>
        <end position="616"/>
    </location>
</feature>
<feature type="region of interest" description="Disordered" evidence="31">
    <location>
        <begin position="1"/>
        <end position="28"/>
    </location>
</feature>
<dbReference type="UniPathway" id="UPA00057">
    <property type="reaction ID" value="UER00098"/>
</dbReference>
<dbReference type="InterPro" id="IPR054542">
    <property type="entry name" value="Cys_met_metab_PP"/>
</dbReference>
<evidence type="ECO:0000256" key="10">
    <source>
        <dbReference type="ARBA" id="ARBA00022679"/>
    </source>
</evidence>
<keyword evidence="17" id="KW-0752">Steroid biosynthesis</keyword>
<evidence type="ECO:0000256" key="28">
    <source>
        <dbReference type="ARBA" id="ARBA00047517"/>
    </source>
</evidence>
<evidence type="ECO:0000256" key="23">
    <source>
        <dbReference type="ARBA" id="ARBA00023239"/>
    </source>
</evidence>
<comment type="catalytic activity">
    <reaction evidence="29">
        <text>an S-substituted L-cysteine + H2O = a thiol + pyruvate + NH4(+)</text>
        <dbReference type="Rhea" id="RHEA:18121"/>
        <dbReference type="ChEBI" id="CHEBI:15361"/>
        <dbReference type="ChEBI" id="CHEBI:15377"/>
        <dbReference type="ChEBI" id="CHEBI:28938"/>
        <dbReference type="ChEBI" id="CHEBI:29256"/>
        <dbReference type="ChEBI" id="CHEBI:58717"/>
        <dbReference type="EC" id="4.4.1.13"/>
    </reaction>
</comment>